<dbReference type="InterPro" id="IPR016181">
    <property type="entry name" value="Acyl_CoA_acyltransferase"/>
</dbReference>
<feature type="domain" description="N-acetyltransferase" evidence="1">
    <location>
        <begin position="1"/>
        <end position="141"/>
    </location>
</feature>
<protein>
    <submittedName>
        <fullName evidence="2">Acetyltransferase (GNAT) family protein</fullName>
    </submittedName>
</protein>
<dbReference type="InterPro" id="IPR039143">
    <property type="entry name" value="GNPNAT1-like"/>
</dbReference>
<accession>A0A5J6VIY2</accession>
<proteinExistence type="predicted"/>
<dbReference type="PANTHER" id="PTHR13355">
    <property type="entry name" value="GLUCOSAMINE 6-PHOSPHATE N-ACETYLTRANSFERASE"/>
    <property type="match status" value="1"/>
</dbReference>
<dbReference type="Gene3D" id="3.40.630.30">
    <property type="match status" value="1"/>
</dbReference>
<dbReference type="PANTHER" id="PTHR13355:SF11">
    <property type="entry name" value="GLUCOSAMINE 6-PHOSPHATE N-ACETYLTRANSFERASE"/>
    <property type="match status" value="1"/>
</dbReference>
<dbReference type="SUPFAM" id="SSF55729">
    <property type="entry name" value="Acyl-CoA N-acyltransferases (Nat)"/>
    <property type="match status" value="1"/>
</dbReference>
<dbReference type="InterPro" id="IPR000182">
    <property type="entry name" value="GNAT_dom"/>
</dbReference>
<dbReference type="GO" id="GO:0004343">
    <property type="term" value="F:glucosamine 6-phosphate N-acetyltransferase activity"/>
    <property type="evidence" value="ECO:0007669"/>
    <property type="project" value="TreeGrafter"/>
</dbReference>
<dbReference type="CDD" id="cd04301">
    <property type="entry name" value="NAT_SF"/>
    <property type="match status" value="1"/>
</dbReference>
<sequence length="141" mass="16642">MSIRKLEPSDYNKNYLNLLKQLSDCPDLSPSEFELIYNQLDINHNIYIIEHDNKIIASITLIREPKFIHGKAVLHIEDVIVDENSRNLGYGKQLLEFALQYAKDTDCYKTILNCNPIYKDFYEKFGFKCKNIEMAHYIFEI</sequence>
<evidence type="ECO:0000313" key="2">
    <source>
        <dbReference type="EMBL" id="QFG73834.1"/>
    </source>
</evidence>
<evidence type="ECO:0000259" key="1">
    <source>
        <dbReference type="PROSITE" id="PS51186"/>
    </source>
</evidence>
<dbReference type="EMBL" id="MN448271">
    <property type="protein sequence ID" value="QFG73834.1"/>
    <property type="molecule type" value="Genomic_DNA"/>
</dbReference>
<reference evidence="2" key="1">
    <citation type="journal article" date="2019" name="Philos. Trans. R. Soc. Lond., B, Biol. Sci.">
        <title>Targeted metagenomic recovery of four divergent viruses reveals shared and distinctive characteristics of giant viruses of marine eukaryotes.</title>
        <authorList>
            <person name="Needham D.M."/>
            <person name="Poirier C."/>
            <person name="Hehenberger E."/>
            <person name="Jimenez V."/>
            <person name="Swalwell J.E."/>
            <person name="Santoro A.E."/>
            <person name="Worden A.Z."/>
        </authorList>
    </citation>
    <scope>NUCLEOTIDE SEQUENCE</scope>
    <source>
        <strain evidence="2">OPacV-662</strain>
    </source>
</reference>
<organism evidence="2">
    <name type="scientific">Megaviridae environmental sample</name>
    <dbReference type="NCBI Taxonomy" id="1737588"/>
    <lineage>
        <taxon>Viruses</taxon>
        <taxon>Varidnaviria</taxon>
        <taxon>Bamfordvirae</taxon>
        <taxon>Nucleocytoviricota</taxon>
        <taxon>Megaviricetes</taxon>
        <taxon>Imitervirales</taxon>
        <taxon>Mimiviridae</taxon>
        <taxon>environmental samples</taxon>
    </lineage>
</organism>
<name>A0A5J6VIY2_9VIRU</name>
<keyword evidence="2" id="KW-0808">Transferase</keyword>
<dbReference type="Pfam" id="PF00583">
    <property type="entry name" value="Acetyltransf_1"/>
    <property type="match status" value="1"/>
</dbReference>
<dbReference type="PROSITE" id="PS51186">
    <property type="entry name" value="GNAT"/>
    <property type="match status" value="1"/>
</dbReference>